<sequence length="55" mass="6595">MKPFESDMPDLVQVLFKEKSYIVLYGAVRVVTEGDFYKRRDIQSLRKEPHYNNSR</sequence>
<organism evidence="1 2">
    <name type="scientific">Pseudochrobactrum asaccharolyticum</name>
    <dbReference type="NCBI Taxonomy" id="354351"/>
    <lineage>
        <taxon>Bacteria</taxon>
        <taxon>Pseudomonadati</taxon>
        <taxon>Pseudomonadota</taxon>
        <taxon>Alphaproteobacteria</taxon>
        <taxon>Hyphomicrobiales</taxon>
        <taxon>Brucellaceae</taxon>
        <taxon>Pseudochrobactrum</taxon>
    </lineage>
</organism>
<accession>A0A366DLY8</accession>
<proteinExistence type="predicted"/>
<protein>
    <submittedName>
        <fullName evidence="1">Uncharacterized protein</fullName>
    </submittedName>
</protein>
<keyword evidence="2" id="KW-1185">Reference proteome</keyword>
<dbReference type="AlphaFoldDB" id="A0A366DLY8"/>
<evidence type="ECO:0000313" key="2">
    <source>
        <dbReference type="Proteomes" id="UP000252893"/>
    </source>
</evidence>
<dbReference type="EMBL" id="QNRH01000010">
    <property type="protein sequence ID" value="RBO91071.1"/>
    <property type="molecule type" value="Genomic_DNA"/>
</dbReference>
<reference evidence="1 2" key="1">
    <citation type="submission" date="2018-06" db="EMBL/GenBank/DDBJ databases">
        <title>Genomic Encyclopedia of Type Strains, Phase IV (KMG-IV): sequencing the most valuable type-strain genomes for metagenomic binning, comparative biology and taxonomic classification.</title>
        <authorList>
            <person name="Goeker M."/>
        </authorList>
    </citation>
    <scope>NUCLEOTIDE SEQUENCE [LARGE SCALE GENOMIC DNA]</scope>
    <source>
        <strain evidence="1 2">DSM 25619</strain>
    </source>
</reference>
<dbReference type="Proteomes" id="UP000252893">
    <property type="component" value="Unassembled WGS sequence"/>
</dbReference>
<comment type="caution">
    <text evidence="1">The sequence shown here is derived from an EMBL/GenBank/DDBJ whole genome shotgun (WGS) entry which is preliminary data.</text>
</comment>
<evidence type="ECO:0000313" key="1">
    <source>
        <dbReference type="EMBL" id="RBO91071.1"/>
    </source>
</evidence>
<gene>
    <name evidence="1" type="ORF">DFR47_11069</name>
</gene>
<name>A0A366DLY8_9HYPH</name>